<evidence type="ECO:0000256" key="8">
    <source>
        <dbReference type="ARBA" id="ARBA00022884"/>
    </source>
</evidence>
<dbReference type="GO" id="GO:0006419">
    <property type="term" value="P:alanyl-tRNA aminoacylation"/>
    <property type="evidence" value="ECO:0007669"/>
    <property type="project" value="TreeGrafter"/>
</dbReference>
<dbReference type="PANTHER" id="PTHR11777:SF9">
    <property type="entry name" value="ALANINE--TRNA LIGASE, CYTOPLASMIC"/>
    <property type="match status" value="1"/>
</dbReference>
<dbReference type="InterPro" id="IPR050058">
    <property type="entry name" value="Ala-tRNA_ligase"/>
</dbReference>
<dbReference type="FunFam" id="3.30.54.20:FF:000004">
    <property type="entry name" value="Alanine--tRNA ligase"/>
    <property type="match status" value="1"/>
</dbReference>
<keyword evidence="2" id="KW-0820">tRNA-binding</keyword>
<keyword evidence="5" id="KW-0547">Nucleotide-binding</keyword>
<feature type="non-terminal residue" evidence="12">
    <location>
        <position position="1"/>
    </location>
</feature>
<dbReference type="Pfam" id="PF07973">
    <property type="entry name" value="tRNA_SAD"/>
    <property type="match status" value="1"/>
</dbReference>
<keyword evidence="10" id="KW-0030">Aminoacyl-tRNA synthetase</keyword>
<evidence type="ECO:0000256" key="6">
    <source>
        <dbReference type="ARBA" id="ARBA00022833"/>
    </source>
</evidence>
<dbReference type="GO" id="GO:0002161">
    <property type="term" value="F:aminoacyl-tRNA deacylase activity"/>
    <property type="evidence" value="ECO:0007669"/>
    <property type="project" value="TreeGrafter"/>
</dbReference>
<evidence type="ECO:0000256" key="7">
    <source>
        <dbReference type="ARBA" id="ARBA00022840"/>
    </source>
</evidence>
<dbReference type="EMBL" id="BARW01039251">
    <property type="protein sequence ID" value="GAJ19034.1"/>
    <property type="molecule type" value="Genomic_DNA"/>
</dbReference>
<evidence type="ECO:0000256" key="2">
    <source>
        <dbReference type="ARBA" id="ARBA00022555"/>
    </source>
</evidence>
<keyword evidence="4" id="KW-0479">Metal-binding</keyword>
<dbReference type="GO" id="GO:0046872">
    <property type="term" value="F:metal ion binding"/>
    <property type="evidence" value="ECO:0007669"/>
    <property type="project" value="UniProtKB-KW"/>
</dbReference>
<evidence type="ECO:0000313" key="12">
    <source>
        <dbReference type="EMBL" id="GAJ19034.1"/>
    </source>
</evidence>
<comment type="caution">
    <text evidence="12">The sequence shown here is derived from an EMBL/GenBank/DDBJ whole genome shotgun (WGS) entry which is preliminary data.</text>
</comment>
<evidence type="ECO:0000256" key="10">
    <source>
        <dbReference type="ARBA" id="ARBA00023146"/>
    </source>
</evidence>
<name>X1UNG0_9ZZZZ</name>
<protein>
    <recommendedName>
        <fullName evidence="11">Threonyl/alanyl tRNA synthetase SAD domain-containing protein</fullName>
    </recommendedName>
</protein>
<dbReference type="Gene3D" id="3.30.54.20">
    <property type="match status" value="1"/>
</dbReference>
<dbReference type="GO" id="GO:0000049">
    <property type="term" value="F:tRNA binding"/>
    <property type="evidence" value="ECO:0007669"/>
    <property type="project" value="UniProtKB-KW"/>
</dbReference>
<dbReference type="GO" id="GO:0005524">
    <property type="term" value="F:ATP binding"/>
    <property type="evidence" value="ECO:0007669"/>
    <property type="project" value="UniProtKB-KW"/>
</dbReference>
<gene>
    <name evidence="12" type="ORF">S12H4_59864</name>
</gene>
<evidence type="ECO:0000256" key="4">
    <source>
        <dbReference type="ARBA" id="ARBA00022723"/>
    </source>
</evidence>
<dbReference type="GO" id="GO:0004813">
    <property type="term" value="F:alanine-tRNA ligase activity"/>
    <property type="evidence" value="ECO:0007669"/>
    <property type="project" value="TreeGrafter"/>
</dbReference>
<accession>X1UNG0</accession>
<keyword evidence="3" id="KW-0436">Ligase</keyword>
<dbReference type="SUPFAM" id="SSF55186">
    <property type="entry name" value="ThrRS/AlaRS common domain"/>
    <property type="match status" value="1"/>
</dbReference>
<dbReference type="InterPro" id="IPR018163">
    <property type="entry name" value="Thr/Ala-tRNA-synth_IIc_edit"/>
</dbReference>
<keyword evidence="1" id="KW-0963">Cytoplasm</keyword>
<keyword evidence="9" id="KW-0648">Protein biosynthesis</keyword>
<reference evidence="12" key="1">
    <citation type="journal article" date="2014" name="Front. Microbiol.">
        <title>High frequency of phylogenetically diverse reductive dehalogenase-homologous genes in deep subseafloor sedimentary metagenomes.</title>
        <authorList>
            <person name="Kawai M."/>
            <person name="Futagami T."/>
            <person name="Toyoda A."/>
            <person name="Takaki Y."/>
            <person name="Nishi S."/>
            <person name="Hori S."/>
            <person name="Arai W."/>
            <person name="Tsubouchi T."/>
            <person name="Morono Y."/>
            <person name="Uchiyama I."/>
            <person name="Ito T."/>
            <person name="Fujiyama A."/>
            <person name="Inagaki F."/>
            <person name="Takami H."/>
        </authorList>
    </citation>
    <scope>NUCLEOTIDE SEQUENCE</scope>
    <source>
        <strain evidence="12">Expedition CK06-06</strain>
    </source>
</reference>
<evidence type="ECO:0000256" key="9">
    <source>
        <dbReference type="ARBA" id="ARBA00022917"/>
    </source>
</evidence>
<sequence length="149" mass="16408">KLSFMPRSDAEQKYGMTIYQGGAVPGKNIRLVEVPGVDVEACGGTHLNNTSETGRIKITKSQKIQDGIVRLTFTAGNATIELEQEETLILNQLESLFNISRAKIVGRVAELLNKWKNINKALQTGKVNKIDMSLDSNNTFEGDILTELT</sequence>
<proteinExistence type="predicted"/>
<evidence type="ECO:0000259" key="11">
    <source>
        <dbReference type="SMART" id="SM00863"/>
    </source>
</evidence>
<dbReference type="AlphaFoldDB" id="X1UNG0"/>
<evidence type="ECO:0000256" key="3">
    <source>
        <dbReference type="ARBA" id="ARBA00022598"/>
    </source>
</evidence>
<dbReference type="PANTHER" id="PTHR11777">
    <property type="entry name" value="ALANYL-TRNA SYNTHETASE"/>
    <property type="match status" value="1"/>
</dbReference>
<organism evidence="12">
    <name type="scientific">marine sediment metagenome</name>
    <dbReference type="NCBI Taxonomy" id="412755"/>
    <lineage>
        <taxon>unclassified sequences</taxon>
        <taxon>metagenomes</taxon>
        <taxon>ecological metagenomes</taxon>
    </lineage>
</organism>
<dbReference type="InterPro" id="IPR012947">
    <property type="entry name" value="tRNA_SAD"/>
</dbReference>
<evidence type="ECO:0000256" key="1">
    <source>
        <dbReference type="ARBA" id="ARBA00022490"/>
    </source>
</evidence>
<feature type="non-terminal residue" evidence="12">
    <location>
        <position position="149"/>
    </location>
</feature>
<keyword evidence="7" id="KW-0067">ATP-binding</keyword>
<evidence type="ECO:0000256" key="5">
    <source>
        <dbReference type="ARBA" id="ARBA00022741"/>
    </source>
</evidence>
<keyword evidence="8" id="KW-0694">RNA-binding</keyword>
<dbReference type="SMART" id="SM00863">
    <property type="entry name" value="tRNA_SAD"/>
    <property type="match status" value="1"/>
</dbReference>
<keyword evidence="6" id="KW-0862">Zinc</keyword>
<feature type="domain" description="Threonyl/alanyl tRNA synthetase SAD" evidence="11">
    <location>
        <begin position="29"/>
        <end position="72"/>
    </location>
</feature>